<dbReference type="Pfam" id="PF13186">
    <property type="entry name" value="SPASM"/>
    <property type="match status" value="1"/>
</dbReference>
<keyword evidence="9" id="KW-1185">Reference proteome</keyword>
<dbReference type="GO" id="GO:0046872">
    <property type="term" value="F:metal ion binding"/>
    <property type="evidence" value="ECO:0007669"/>
    <property type="project" value="UniProtKB-KW"/>
</dbReference>
<evidence type="ECO:0000256" key="2">
    <source>
        <dbReference type="ARBA" id="ARBA00022485"/>
    </source>
</evidence>
<keyword evidence="2" id="KW-0004">4Fe-4S</keyword>
<dbReference type="SFLD" id="SFLDG01387">
    <property type="entry name" value="BtrN-like_SPASM_domain_contain"/>
    <property type="match status" value="1"/>
</dbReference>
<evidence type="ECO:0000313" key="9">
    <source>
        <dbReference type="Proteomes" id="UP000015520"/>
    </source>
</evidence>
<dbReference type="GO" id="GO:0051536">
    <property type="term" value="F:iron-sulfur cluster binding"/>
    <property type="evidence" value="ECO:0007669"/>
    <property type="project" value="UniProtKB-KW"/>
</dbReference>
<evidence type="ECO:0000256" key="3">
    <source>
        <dbReference type="ARBA" id="ARBA00022691"/>
    </source>
</evidence>
<dbReference type="PROSITE" id="PS51918">
    <property type="entry name" value="RADICAL_SAM"/>
    <property type="match status" value="1"/>
</dbReference>
<dbReference type="PATRIC" id="fig|1172190.3.peg.2134"/>
<dbReference type="CDD" id="cd21109">
    <property type="entry name" value="SPASM"/>
    <property type="match status" value="1"/>
</dbReference>
<dbReference type="InterPro" id="IPR013785">
    <property type="entry name" value="Aldolase_TIM"/>
</dbReference>
<dbReference type="OrthoDB" id="9772409at2"/>
<reference evidence="8 9" key="1">
    <citation type="submission" date="2013-07" db="EMBL/GenBank/DDBJ databases">
        <title>Sulfurimonas hongkongensis AST-10 Genome Sequencing.</title>
        <authorList>
            <person name="Cai L."/>
            <person name="Zhang T."/>
        </authorList>
    </citation>
    <scope>NUCLEOTIDE SEQUENCE [LARGE SCALE GENOMIC DNA]</scope>
    <source>
        <strain evidence="8 9">AST-10</strain>
    </source>
</reference>
<dbReference type="Gene3D" id="3.20.20.70">
    <property type="entry name" value="Aldolase class I"/>
    <property type="match status" value="1"/>
</dbReference>
<dbReference type="CDD" id="cd01335">
    <property type="entry name" value="Radical_SAM"/>
    <property type="match status" value="1"/>
</dbReference>
<dbReference type="InterPro" id="IPR034391">
    <property type="entry name" value="AdoMet-like_SPASM_containing"/>
</dbReference>
<proteinExistence type="predicted"/>
<dbReference type="Pfam" id="PF04055">
    <property type="entry name" value="Radical_SAM"/>
    <property type="match status" value="1"/>
</dbReference>
<keyword evidence="4" id="KW-0479">Metal-binding</keyword>
<dbReference type="InterPro" id="IPR007197">
    <property type="entry name" value="rSAM"/>
</dbReference>
<evidence type="ECO:0000256" key="5">
    <source>
        <dbReference type="ARBA" id="ARBA00023004"/>
    </source>
</evidence>
<feature type="domain" description="Radical SAM core" evidence="7">
    <location>
        <begin position="6"/>
        <end position="215"/>
    </location>
</feature>
<evidence type="ECO:0000256" key="4">
    <source>
        <dbReference type="ARBA" id="ARBA00022723"/>
    </source>
</evidence>
<dbReference type="RefSeq" id="WP_021288448.1">
    <property type="nucleotide sequence ID" value="NZ_AUPZ01000019.1"/>
</dbReference>
<protein>
    <recommendedName>
        <fullName evidence="7">Radical SAM core domain-containing protein</fullName>
    </recommendedName>
</protein>
<dbReference type="InterPro" id="IPR058240">
    <property type="entry name" value="rSAM_sf"/>
</dbReference>
<dbReference type="SFLD" id="SFLDS00029">
    <property type="entry name" value="Radical_SAM"/>
    <property type="match status" value="1"/>
</dbReference>
<keyword evidence="6" id="KW-0411">Iron-sulfur</keyword>
<dbReference type="Proteomes" id="UP000015520">
    <property type="component" value="Unassembled WGS sequence"/>
</dbReference>
<dbReference type="SUPFAM" id="SSF102114">
    <property type="entry name" value="Radical SAM enzymes"/>
    <property type="match status" value="1"/>
</dbReference>
<dbReference type="InterPro" id="IPR050377">
    <property type="entry name" value="Radical_SAM_PqqE_MftC-like"/>
</dbReference>
<comment type="caution">
    <text evidence="8">The sequence shown here is derived from an EMBL/GenBank/DDBJ whole genome shotgun (WGS) entry which is preliminary data.</text>
</comment>
<dbReference type="EMBL" id="AUPZ01000019">
    <property type="protein sequence ID" value="EQB34415.1"/>
    <property type="molecule type" value="Genomic_DNA"/>
</dbReference>
<evidence type="ECO:0000256" key="1">
    <source>
        <dbReference type="ARBA" id="ARBA00001966"/>
    </source>
</evidence>
<dbReference type="GO" id="GO:0003824">
    <property type="term" value="F:catalytic activity"/>
    <property type="evidence" value="ECO:0007669"/>
    <property type="project" value="InterPro"/>
</dbReference>
<accession>T0J031</accession>
<evidence type="ECO:0000256" key="6">
    <source>
        <dbReference type="ARBA" id="ARBA00023014"/>
    </source>
</evidence>
<dbReference type="InterPro" id="IPR023885">
    <property type="entry name" value="4Fe4S-binding_SPASM_dom"/>
</dbReference>
<gene>
    <name evidence="8" type="ORF">M947_11070</name>
</gene>
<dbReference type="STRING" id="1172190.M947_11070"/>
<organism evidence="8 9">
    <name type="scientific">Sulfurimonas hongkongensis</name>
    <dbReference type="NCBI Taxonomy" id="1172190"/>
    <lineage>
        <taxon>Bacteria</taxon>
        <taxon>Pseudomonadati</taxon>
        <taxon>Campylobacterota</taxon>
        <taxon>Epsilonproteobacteria</taxon>
        <taxon>Campylobacterales</taxon>
        <taxon>Sulfurimonadaceae</taxon>
        <taxon>Sulfurimonas</taxon>
    </lineage>
</organism>
<dbReference type="SFLD" id="SFLDG01067">
    <property type="entry name" value="SPASM/twitch_domain_containing"/>
    <property type="match status" value="1"/>
</dbReference>
<dbReference type="PANTHER" id="PTHR11228:SF7">
    <property type="entry name" value="PQQA PEPTIDE CYCLASE"/>
    <property type="match status" value="1"/>
</dbReference>
<dbReference type="AlphaFoldDB" id="T0J031"/>
<keyword evidence="5" id="KW-0408">Iron</keyword>
<dbReference type="PANTHER" id="PTHR11228">
    <property type="entry name" value="RADICAL SAM DOMAIN PROTEIN"/>
    <property type="match status" value="1"/>
</dbReference>
<evidence type="ECO:0000259" key="7">
    <source>
        <dbReference type="PROSITE" id="PS51918"/>
    </source>
</evidence>
<keyword evidence="3" id="KW-0949">S-adenosyl-L-methionine</keyword>
<sequence>MIYKAPPFPKRLEVELVSDCNLKCVYCPRHYVNDLTGYMDFELFKKIIDESKEYKDMIFVLHRRGESMLHPKFNEMLNYISGKFKEVQMATNATMLTDDKFEAIVNGLNFLSFSLDTPERFNKTRLPAKYEKVEKKILKFLEFNQGRVKTQASMVKTSDTTEEMCIEFTEIWKNRVDRVRIYEEHSADGEFGSLIKPRKERKPCVMPIYEMLVYDNGVVARCNHDWDSDGMGNVTKNSLKEIWMNPKYVDLREQHLAQKLTDPVCSKCDSWYPEIGNQDTGEVIEK</sequence>
<name>T0J031_9BACT</name>
<dbReference type="eggNOG" id="COG0535">
    <property type="taxonomic scope" value="Bacteria"/>
</dbReference>
<comment type="cofactor">
    <cofactor evidence="1">
        <name>[4Fe-4S] cluster</name>
        <dbReference type="ChEBI" id="CHEBI:49883"/>
    </cofactor>
</comment>
<evidence type="ECO:0000313" key="8">
    <source>
        <dbReference type="EMBL" id="EQB34415.1"/>
    </source>
</evidence>